<dbReference type="GO" id="GO:0003677">
    <property type="term" value="F:DNA binding"/>
    <property type="evidence" value="ECO:0007669"/>
    <property type="project" value="UniProtKB-KW"/>
</dbReference>
<evidence type="ECO:0000313" key="7">
    <source>
        <dbReference type="Proteomes" id="UP001420932"/>
    </source>
</evidence>
<proteinExistence type="predicted"/>
<name>A0AAP0PZN7_9MAGN</name>
<dbReference type="GO" id="GO:0006355">
    <property type="term" value="P:regulation of DNA-templated transcription"/>
    <property type="evidence" value="ECO:0007669"/>
    <property type="project" value="InterPro"/>
</dbReference>
<evidence type="ECO:0000256" key="4">
    <source>
        <dbReference type="ARBA" id="ARBA00023242"/>
    </source>
</evidence>
<keyword evidence="7" id="KW-1185">Reference proteome</keyword>
<dbReference type="Pfam" id="PF02365">
    <property type="entry name" value="NAM"/>
    <property type="match status" value="1"/>
</dbReference>
<dbReference type="Gene3D" id="2.170.150.80">
    <property type="entry name" value="NAC domain"/>
    <property type="match status" value="1"/>
</dbReference>
<evidence type="ECO:0000259" key="5">
    <source>
        <dbReference type="PROSITE" id="PS51005"/>
    </source>
</evidence>
<reference evidence="6 7" key="1">
    <citation type="submission" date="2024-01" db="EMBL/GenBank/DDBJ databases">
        <title>Genome assemblies of Stephania.</title>
        <authorList>
            <person name="Yang L."/>
        </authorList>
    </citation>
    <scope>NUCLEOTIDE SEQUENCE [LARGE SCALE GENOMIC DNA]</scope>
    <source>
        <strain evidence="6">YNDBR</strain>
        <tissue evidence="6">Leaf</tissue>
    </source>
</reference>
<feature type="domain" description="NAC" evidence="5">
    <location>
        <begin position="9"/>
        <end position="176"/>
    </location>
</feature>
<keyword evidence="2" id="KW-0238">DNA-binding</keyword>
<dbReference type="AlphaFoldDB" id="A0AAP0PZN7"/>
<comment type="caution">
    <text evidence="6">The sequence shown here is derived from an EMBL/GenBank/DDBJ whole genome shotgun (WGS) entry which is preliminary data.</text>
</comment>
<gene>
    <name evidence="6" type="ORF">Syun_007841</name>
</gene>
<evidence type="ECO:0000256" key="2">
    <source>
        <dbReference type="ARBA" id="ARBA00023125"/>
    </source>
</evidence>
<sequence>MKNNCWNGLGVGYRFKPTDYELISYLREQVKGQLPAIGEIIVTNKVYKKEPWNLRFQLESEKLAIDDVYMYFFVMVIPRVRGAGRGHWHASSGVNKIFDPQSRELEGYWTLCSIGKTGKSEDPVPDEVERNDRANFRPDQESIVEGQRAYNAPEYMYNEPQPAYYESYALEHMYMGTQSAYYQPYAAAPEGMVHMGDQNELIPPELVEALSFKPQY</sequence>
<dbReference type="Proteomes" id="UP001420932">
    <property type="component" value="Unassembled WGS sequence"/>
</dbReference>
<protein>
    <recommendedName>
        <fullName evidence="5">NAC domain-containing protein</fullName>
    </recommendedName>
</protein>
<keyword evidence="1" id="KW-0805">Transcription regulation</keyword>
<dbReference type="InterPro" id="IPR003441">
    <property type="entry name" value="NAC-dom"/>
</dbReference>
<evidence type="ECO:0000256" key="1">
    <source>
        <dbReference type="ARBA" id="ARBA00023015"/>
    </source>
</evidence>
<keyword evidence="3" id="KW-0804">Transcription</keyword>
<dbReference type="EMBL" id="JBBNAF010000003">
    <property type="protein sequence ID" value="KAK9161500.1"/>
    <property type="molecule type" value="Genomic_DNA"/>
</dbReference>
<organism evidence="6 7">
    <name type="scientific">Stephania yunnanensis</name>
    <dbReference type="NCBI Taxonomy" id="152371"/>
    <lineage>
        <taxon>Eukaryota</taxon>
        <taxon>Viridiplantae</taxon>
        <taxon>Streptophyta</taxon>
        <taxon>Embryophyta</taxon>
        <taxon>Tracheophyta</taxon>
        <taxon>Spermatophyta</taxon>
        <taxon>Magnoliopsida</taxon>
        <taxon>Ranunculales</taxon>
        <taxon>Menispermaceae</taxon>
        <taxon>Menispermoideae</taxon>
        <taxon>Cissampelideae</taxon>
        <taxon>Stephania</taxon>
    </lineage>
</organism>
<dbReference type="InterPro" id="IPR036093">
    <property type="entry name" value="NAC_dom_sf"/>
</dbReference>
<evidence type="ECO:0000313" key="6">
    <source>
        <dbReference type="EMBL" id="KAK9161500.1"/>
    </source>
</evidence>
<dbReference type="SUPFAM" id="SSF101941">
    <property type="entry name" value="NAC domain"/>
    <property type="match status" value="1"/>
</dbReference>
<accession>A0AAP0PZN7</accession>
<evidence type="ECO:0000256" key="3">
    <source>
        <dbReference type="ARBA" id="ARBA00023163"/>
    </source>
</evidence>
<keyword evidence="4" id="KW-0539">Nucleus</keyword>
<dbReference type="PROSITE" id="PS51005">
    <property type="entry name" value="NAC"/>
    <property type="match status" value="1"/>
</dbReference>